<dbReference type="InterPro" id="IPR002716">
    <property type="entry name" value="PIN_dom"/>
</dbReference>
<evidence type="ECO:0000256" key="2">
    <source>
        <dbReference type="ARBA" id="ARBA00022649"/>
    </source>
</evidence>
<dbReference type="STRING" id="656024.FsymDg_0287"/>
<dbReference type="Pfam" id="PF01850">
    <property type="entry name" value="PIN"/>
    <property type="match status" value="1"/>
</dbReference>
<dbReference type="GO" id="GO:0046872">
    <property type="term" value="F:metal ion binding"/>
    <property type="evidence" value="ECO:0007669"/>
    <property type="project" value="UniProtKB-KW"/>
</dbReference>
<evidence type="ECO:0000313" key="10">
    <source>
        <dbReference type="Proteomes" id="UP000001549"/>
    </source>
</evidence>
<dbReference type="RefSeq" id="WP_013871854.1">
    <property type="nucleotide sequence ID" value="NC_015656.1"/>
</dbReference>
<protein>
    <submittedName>
        <fullName evidence="9">PilT protein domain protein</fullName>
    </submittedName>
</protein>
<keyword evidence="5" id="KW-0378">Hydrolase</keyword>
<reference evidence="9 10" key="1">
    <citation type="submission" date="2011-05" db="EMBL/GenBank/DDBJ databases">
        <title>Complete sequence of chromosome of Frankia symbiont of Datisca glomerata.</title>
        <authorList>
            <consortium name="US DOE Joint Genome Institute"/>
            <person name="Lucas S."/>
            <person name="Han J."/>
            <person name="Lapidus A."/>
            <person name="Cheng J.-F."/>
            <person name="Goodwin L."/>
            <person name="Pitluck S."/>
            <person name="Peters L."/>
            <person name="Mikhailova N."/>
            <person name="Chertkov O."/>
            <person name="Teshima H."/>
            <person name="Han C."/>
            <person name="Tapia R."/>
            <person name="Land M."/>
            <person name="Hauser L."/>
            <person name="Kyrpides N."/>
            <person name="Ivanova N."/>
            <person name="Pagani I."/>
            <person name="Berry A."/>
            <person name="Pawlowski K."/>
            <person name="Persson T."/>
            <person name="Vanden Heuvel B."/>
            <person name="Benson D."/>
            <person name="Woyke T."/>
        </authorList>
    </citation>
    <scope>NUCLEOTIDE SEQUENCE [LARGE SCALE GENOMIC DNA]</scope>
    <source>
        <strain evidence="10">4085684</strain>
    </source>
</reference>
<feature type="domain" description="PIN" evidence="8">
    <location>
        <begin position="4"/>
        <end position="127"/>
    </location>
</feature>
<dbReference type="HOGENOM" id="CLU_118482_8_0_11"/>
<dbReference type="SUPFAM" id="SSF88723">
    <property type="entry name" value="PIN domain-like"/>
    <property type="match status" value="1"/>
</dbReference>
<dbReference type="GO" id="GO:0004518">
    <property type="term" value="F:nuclease activity"/>
    <property type="evidence" value="ECO:0007669"/>
    <property type="project" value="UniProtKB-KW"/>
</dbReference>
<accession>F8B3M2</accession>
<keyword evidence="6" id="KW-0460">Magnesium</keyword>
<evidence type="ECO:0000313" key="9">
    <source>
        <dbReference type="EMBL" id="AEH07859.1"/>
    </source>
</evidence>
<dbReference type="EMBL" id="CP002801">
    <property type="protein sequence ID" value="AEH07859.1"/>
    <property type="molecule type" value="Genomic_DNA"/>
</dbReference>
<evidence type="ECO:0000256" key="3">
    <source>
        <dbReference type="ARBA" id="ARBA00022722"/>
    </source>
</evidence>
<evidence type="ECO:0000256" key="5">
    <source>
        <dbReference type="ARBA" id="ARBA00022801"/>
    </source>
</evidence>
<dbReference type="PANTHER" id="PTHR33653">
    <property type="entry name" value="RIBONUCLEASE VAPC2"/>
    <property type="match status" value="1"/>
</dbReference>
<evidence type="ECO:0000256" key="4">
    <source>
        <dbReference type="ARBA" id="ARBA00022723"/>
    </source>
</evidence>
<keyword evidence="10" id="KW-1185">Reference proteome</keyword>
<comment type="cofactor">
    <cofactor evidence="1">
        <name>Mg(2+)</name>
        <dbReference type="ChEBI" id="CHEBI:18420"/>
    </cofactor>
</comment>
<evidence type="ECO:0000256" key="6">
    <source>
        <dbReference type="ARBA" id="ARBA00022842"/>
    </source>
</evidence>
<dbReference type="GO" id="GO:0016787">
    <property type="term" value="F:hydrolase activity"/>
    <property type="evidence" value="ECO:0007669"/>
    <property type="project" value="UniProtKB-KW"/>
</dbReference>
<dbReference type="InterPro" id="IPR050556">
    <property type="entry name" value="Type_II_TA_system_RNase"/>
</dbReference>
<dbReference type="eggNOG" id="COG1487">
    <property type="taxonomic scope" value="Bacteria"/>
</dbReference>
<keyword evidence="3" id="KW-0540">Nuclease</keyword>
<dbReference type="Proteomes" id="UP000001549">
    <property type="component" value="Chromosome"/>
</dbReference>
<dbReference type="PANTHER" id="PTHR33653:SF1">
    <property type="entry name" value="RIBONUCLEASE VAPC2"/>
    <property type="match status" value="1"/>
</dbReference>
<comment type="similarity">
    <text evidence="7">Belongs to the PINc/VapC protein family.</text>
</comment>
<organism evidence="9 10">
    <name type="scientific">Candidatus Protofrankia datiscae</name>
    <dbReference type="NCBI Taxonomy" id="2716812"/>
    <lineage>
        <taxon>Bacteria</taxon>
        <taxon>Bacillati</taxon>
        <taxon>Actinomycetota</taxon>
        <taxon>Actinomycetes</taxon>
        <taxon>Frankiales</taxon>
        <taxon>Frankiaceae</taxon>
        <taxon>Protofrankia</taxon>
    </lineage>
</organism>
<dbReference type="Gene3D" id="3.40.50.1010">
    <property type="entry name" value="5'-nuclease"/>
    <property type="match status" value="1"/>
</dbReference>
<proteinExistence type="inferred from homology"/>
<name>F8B3M2_9ACTN</name>
<keyword evidence="4" id="KW-0479">Metal-binding</keyword>
<gene>
    <name evidence="9" type="ordered locus">FsymDg_0287</name>
</gene>
<dbReference type="AlphaFoldDB" id="F8B3M2"/>
<evidence type="ECO:0000259" key="8">
    <source>
        <dbReference type="Pfam" id="PF01850"/>
    </source>
</evidence>
<evidence type="ECO:0000256" key="7">
    <source>
        <dbReference type="ARBA" id="ARBA00038093"/>
    </source>
</evidence>
<dbReference type="KEGG" id="fsy:FsymDg_0287"/>
<dbReference type="InterPro" id="IPR029060">
    <property type="entry name" value="PIN-like_dom_sf"/>
</dbReference>
<dbReference type="CDD" id="cd18746">
    <property type="entry name" value="PIN_VapC4-5_FitB-like"/>
    <property type="match status" value="1"/>
</dbReference>
<sequence>MSFLLDTNVVSEIRKVRPDRGVAAWVGSVDAERLYLSVLTVGEIEQGIGQLRQRGDTRQAALYANWLVDVVEAFGGRIVPVSVEAAREWGRARGSGQAAPVDALIGATARTHGWMLVTRNVKDFTQLDVPVFNPFAGET</sequence>
<evidence type="ECO:0000256" key="1">
    <source>
        <dbReference type="ARBA" id="ARBA00001946"/>
    </source>
</evidence>
<keyword evidence="2" id="KW-1277">Toxin-antitoxin system</keyword>